<proteinExistence type="predicted"/>
<dbReference type="SUPFAM" id="SSF57362">
    <property type="entry name" value="BPTI-like"/>
    <property type="match status" value="2"/>
</dbReference>
<dbReference type="Pfam" id="PF14625">
    <property type="entry name" value="Lustrin_cystein"/>
    <property type="match status" value="7"/>
</dbReference>
<dbReference type="Pfam" id="PF01683">
    <property type="entry name" value="EB"/>
    <property type="match status" value="2"/>
</dbReference>
<sequence length="920" mass="101103">MEDNAMQFGRRRFVPPQAFANALQIQCQAKQGRDGTVCVSSLIPPSCPLPEPHDDVPNPATVLANSISHPLNSDSYMPILCTSSSAETRTSNGGDGSTWCVYPDGDQDIFIADIYDCIVHPQIKSEVFPEYHSSIDGICCPSRAFTCAQPMEAGEEPSVPRWWYNSATGTCQQFMWDPNTIEGASPNNFKTVEHCESYCRDTCTRGSREFAQSTSAIYNEVPKMGCMSTRATCSSNNECVLIGSTQTCCAKKEFICSPFGGRIYLEKPKANFDRGVSTAGSRTSMRYYYDIEKGKCINFVYHGLGNFNNFQTKQECCEAGEVVIKEPGTSQPLYCDSEVHNSCPGSSQCRHHSLLTKSVCCGSPPSALNICPKDERPYMETDDTVRECAVNIPGSCPSHFLCRFNSKMNKYYCCAPAVEGVCKDNAKYLVDDGTKMPRICTPGLLSACPAGYSCQLRMPFSTSGYCCQLSSNVVMEGCPPGEYALTKAKKIVECDPFNGSSCPSSFSCQFAVAFQRYQCCGNQPPEEQQKVEREYGCPSSQVAFLDRDKPMLCTSSGSNCPFGYFCQFSNKNKQFQCCGHKAGCPKESVAFLDLSGIPMACSLKANLCPTGYICQLTEKGNYICCTGKATEIESTSEQPKPDENMVVPASSTPKIPTVTGKLNETTNTVLVLLCPPDTVLTNGECRPRGSIGASCLMNSQCYNGTICINRLCAVQSPRVVHQVNKQNEKEKVNKNKLRTAKLGEPCEDGTRCPASAKCRLGRCMCDGKTVMYRDRCMANLCGQQQEPALNSDHMVMECIGGTKCPRDSSCAYSFLVTTYLCCKHSQKKPSNQWTIQFGATEQRLLPEQPPQPGKRLPTKCPDGQQPMLFPSTQQPLLCDLLRGCPNGFLCTARMCCPRTEQTRSAIFLDPKISMNFTFAY</sequence>
<dbReference type="InterPro" id="IPR002223">
    <property type="entry name" value="Kunitz_BPTI"/>
</dbReference>
<feature type="domain" description="BPTI/Kunitz inhibitor" evidence="1">
    <location>
        <begin position="273"/>
        <end position="316"/>
    </location>
</feature>
<protein>
    <recommendedName>
        <fullName evidence="1">BPTI/Kunitz inhibitor domain-containing protein</fullName>
    </recommendedName>
</protein>
<accession>A0AA36GSR9</accession>
<dbReference type="InterPro" id="IPR006150">
    <property type="entry name" value="Cys_repeat_1"/>
</dbReference>
<dbReference type="GO" id="GO:0004867">
    <property type="term" value="F:serine-type endopeptidase inhibitor activity"/>
    <property type="evidence" value="ECO:0007669"/>
    <property type="project" value="InterPro"/>
</dbReference>
<dbReference type="PANTHER" id="PTHR46339">
    <property type="entry name" value="PROTEIN CBG15282-RELATED"/>
    <property type="match status" value="1"/>
</dbReference>
<evidence type="ECO:0000313" key="2">
    <source>
        <dbReference type="EMBL" id="CAJ0597522.1"/>
    </source>
</evidence>
<dbReference type="Proteomes" id="UP001176961">
    <property type="component" value="Unassembled WGS sequence"/>
</dbReference>
<keyword evidence="3" id="KW-1185">Reference proteome</keyword>
<dbReference type="SMART" id="SM00131">
    <property type="entry name" value="KU"/>
    <property type="match status" value="2"/>
</dbReference>
<comment type="caution">
    <text evidence="2">The sequence shown here is derived from an EMBL/GenBank/DDBJ whole genome shotgun (WGS) entry which is preliminary data.</text>
</comment>
<dbReference type="InterPro" id="IPR006149">
    <property type="entry name" value="EB_dom"/>
</dbReference>
<dbReference type="InterPro" id="IPR028150">
    <property type="entry name" value="Lustrin_cystein"/>
</dbReference>
<dbReference type="SMART" id="SM00289">
    <property type="entry name" value="WR1"/>
    <property type="match status" value="10"/>
</dbReference>
<dbReference type="InterPro" id="IPR036880">
    <property type="entry name" value="Kunitz_BPTI_sf"/>
</dbReference>
<dbReference type="PROSITE" id="PS50279">
    <property type="entry name" value="BPTI_KUNITZ_2"/>
    <property type="match status" value="2"/>
</dbReference>
<evidence type="ECO:0000313" key="3">
    <source>
        <dbReference type="Proteomes" id="UP001176961"/>
    </source>
</evidence>
<dbReference type="EMBL" id="CATQJL010000223">
    <property type="protein sequence ID" value="CAJ0597522.1"/>
    <property type="molecule type" value="Genomic_DNA"/>
</dbReference>
<reference evidence="2" key="1">
    <citation type="submission" date="2023-07" db="EMBL/GenBank/DDBJ databases">
        <authorList>
            <consortium name="CYATHOMIX"/>
        </authorList>
    </citation>
    <scope>NUCLEOTIDE SEQUENCE</scope>
    <source>
        <strain evidence="2">N/A</strain>
    </source>
</reference>
<organism evidence="2 3">
    <name type="scientific">Cylicocyclus nassatus</name>
    <name type="common">Nematode worm</name>
    <dbReference type="NCBI Taxonomy" id="53992"/>
    <lineage>
        <taxon>Eukaryota</taxon>
        <taxon>Metazoa</taxon>
        <taxon>Ecdysozoa</taxon>
        <taxon>Nematoda</taxon>
        <taxon>Chromadorea</taxon>
        <taxon>Rhabditida</taxon>
        <taxon>Rhabditina</taxon>
        <taxon>Rhabditomorpha</taxon>
        <taxon>Strongyloidea</taxon>
        <taxon>Strongylidae</taxon>
        <taxon>Cylicocyclus</taxon>
    </lineage>
</organism>
<dbReference type="Gene3D" id="4.10.410.10">
    <property type="entry name" value="Pancreatic trypsin inhibitor Kunitz domain"/>
    <property type="match status" value="2"/>
</dbReference>
<feature type="domain" description="BPTI/Kunitz inhibitor" evidence="1">
    <location>
        <begin position="147"/>
        <end position="199"/>
    </location>
</feature>
<dbReference type="Pfam" id="PF00014">
    <property type="entry name" value="Kunitz_BPTI"/>
    <property type="match status" value="2"/>
</dbReference>
<dbReference type="PANTHER" id="PTHR46339:SF4">
    <property type="entry name" value="BPTI_KUNITZ INHIBITOR DOMAIN-CONTAINING PROTEIN"/>
    <property type="match status" value="1"/>
</dbReference>
<evidence type="ECO:0000259" key="1">
    <source>
        <dbReference type="PROSITE" id="PS50279"/>
    </source>
</evidence>
<gene>
    <name evidence="2" type="ORF">CYNAS_LOCUS9505</name>
</gene>
<dbReference type="AlphaFoldDB" id="A0AA36GSR9"/>
<name>A0AA36GSR9_CYLNA</name>
<dbReference type="InterPro" id="IPR053014">
    <property type="entry name" value="Cuticle_assoc_divergent"/>
</dbReference>